<dbReference type="EMBL" id="CP031386">
    <property type="protein sequence ID" value="QPG95456.1"/>
    <property type="molecule type" value="Genomic_DNA"/>
</dbReference>
<evidence type="ECO:0000313" key="3">
    <source>
        <dbReference type="Proteomes" id="UP000594364"/>
    </source>
</evidence>
<keyword evidence="3" id="KW-1185">Reference proteome</keyword>
<feature type="region of interest" description="Disordered" evidence="1">
    <location>
        <begin position="1"/>
        <end position="56"/>
    </location>
</feature>
<dbReference type="OrthoDB" id="5130748at2759"/>
<evidence type="ECO:0000256" key="1">
    <source>
        <dbReference type="SAM" id="MobiDB-lite"/>
    </source>
</evidence>
<name>A0A7S9KN61_EPIFF</name>
<gene>
    <name evidence="2" type="ORF">C2857_000742</name>
</gene>
<evidence type="ECO:0000313" key="2">
    <source>
        <dbReference type="EMBL" id="QPG95456.1"/>
    </source>
</evidence>
<accession>A0A7S9KN61</accession>
<reference evidence="2 3" key="1">
    <citation type="journal article" date="2018" name="PLoS Genet.">
        <title>Repeat elements organise 3D genome structure and mediate transcription in the filamentous fungus Epichloe festucae.</title>
        <authorList>
            <person name="Winter D.J."/>
            <person name="Ganley A.R.D."/>
            <person name="Young C.A."/>
            <person name="Liachko I."/>
            <person name="Schardl C.L."/>
            <person name="Dupont P.Y."/>
            <person name="Berry D."/>
            <person name="Ram A."/>
            <person name="Scott B."/>
            <person name="Cox M.P."/>
        </authorList>
    </citation>
    <scope>NUCLEOTIDE SEQUENCE [LARGE SCALE GENOMIC DNA]</scope>
    <source>
        <strain evidence="2 3">Fl1</strain>
    </source>
</reference>
<organism evidence="2 3">
    <name type="scientific">Epichloe festucae (strain Fl1)</name>
    <dbReference type="NCBI Taxonomy" id="877507"/>
    <lineage>
        <taxon>Eukaryota</taxon>
        <taxon>Fungi</taxon>
        <taxon>Dikarya</taxon>
        <taxon>Ascomycota</taxon>
        <taxon>Pezizomycotina</taxon>
        <taxon>Sordariomycetes</taxon>
        <taxon>Hypocreomycetidae</taxon>
        <taxon>Hypocreales</taxon>
        <taxon>Clavicipitaceae</taxon>
        <taxon>Epichloe</taxon>
    </lineage>
</organism>
<dbReference type="AlphaFoldDB" id="A0A7S9KN61"/>
<protein>
    <submittedName>
        <fullName evidence="2">Uncharacterized protein</fullName>
    </submittedName>
</protein>
<sequence>MGSFRPPKQLLRTRQRPPPGSADQTGLAVAVPPGRQFRPVDARLPPPSRSIKRDARSESPIYLSSSVLITPREARQARRRFFDDLGAGAQYPGMPKPISSADQLTEVQLKKCFDILHACGTATDDGATLETTRASIDGFLDAVFRDWKCDAEAAEGEGLVRPELEFMVEAEVVAGTICTAPDQHRDTSTCRASNTCKADISAVVSYSCNPAMLKMEFTMLDPFTGRPEAFCPLGRADIRWAGAEWRDALRRSLADKLLSRMHRYNKHLAVWQARKLIRAWSKGSVCLGPGVEEMGFMGENAISLILLALGETE</sequence>
<proteinExistence type="predicted"/>
<dbReference type="Proteomes" id="UP000594364">
    <property type="component" value="Chromosome 2"/>
</dbReference>